<dbReference type="Gene3D" id="3.30.420.10">
    <property type="entry name" value="Ribonuclease H-like superfamily/Ribonuclease H"/>
    <property type="match status" value="1"/>
</dbReference>
<dbReference type="GO" id="GO:0003964">
    <property type="term" value="F:RNA-directed DNA polymerase activity"/>
    <property type="evidence" value="ECO:0007669"/>
    <property type="project" value="UniProtKB-KW"/>
</dbReference>
<evidence type="ECO:0000256" key="5">
    <source>
        <dbReference type="ARBA" id="ARBA00022842"/>
    </source>
</evidence>
<keyword evidence="3" id="KW-0255">Endonuclease</keyword>
<evidence type="ECO:0000256" key="4">
    <source>
        <dbReference type="ARBA" id="ARBA00022801"/>
    </source>
</evidence>
<dbReference type="GO" id="GO:0015074">
    <property type="term" value="P:DNA integration"/>
    <property type="evidence" value="ECO:0007669"/>
    <property type="project" value="UniProtKB-KW"/>
</dbReference>
<organism evidence="10 11">
    <name type="scientific">Glossina brevipalpis</name>
    <dbReference type="NCBI Taxonomy" id="37001"/>
    <lineage>
        <taxon>Eukaryota</taxon>
        <taxon>Metazoa</taxon>
        <taxon>Ecdysozoa</taxon>
        <taxon>Arthropoda</taxon>
        <taxon>Hexapoda</taxon>
        <taxon>Insecta</taxon>
        <taxon>Pterygota</taxon>
        <taxon>Neoptera</taxon>
        <taxon>Endopterygota</taxon>
        <taxon>Diptera</taxon>
        <taxon>Brachycera</taxon>
        <taxon>Muscomorpha</taxon>
        <taxon>Hippoboscoidea</taxon>
        <taxon>Glossinidae</taxon>
        <taxon>Glossina</taxon>
    </lineage>
</organism>
<keyword evidence="5" id="KW-0460">Magnesium</keyword>
<keyword evidence="8" id="KW-0239">DNA-directed DNA polymerase</keyword>
<evidence type="ECO:0000256" key="8">
    <source>
        <dbReference type="ARBA" id="ARBA00022932"/>
    </source>
</evidence>
<dbReference type="GO" id="GO:0016787">
    <property type="term" value="F:hydrolase activity"/>
    <property type="evidence" value="ECO:0007669"/>
    <property type="project" value="UniProtKB-KW"/>
</dbReference>
<keyword evidence="6" id="KW-0229">DNA integration</keyword>
<dbReference type="GO" id="GO:0046872">
    <property type="term" value="F:metal ion binding"/>
    <property type="evidence" value="ECO:0007669"/>
    <property type="project" value="UniProtKB-KW"/>
</dbReference>
<evidence type="ECO:0000256" key="9">
    <source>
        <dbReference type="ARBA" id="ARBA00023172"/>
    </source>
</evidence>
<evidence type="ECO:0000313" key="11">
    <source>
        <dbReference type="Proteomes" id="UP000091820"/>
    </source>
</evidence>
<dbReference type="GO" id="GO:0003676">
    <property type="term" value="F:nucleic acid binding"/>
    <property type="evidence" value="ECO:0007669"/>
    <property type="project" value="InterPro"/>
</dbReference>
<dbReference type="AlphaFoldDB" id="A0A1A9X0A6"/>
<dbReference type="InterPro" id="IPR036397">
    <property type="entry name" value="RNaseH_sf"/>
</dbReference>
<keyword evidence="1" id="KW-0540">Nuclease</keyword>
<dbReference type="SUPFAM" id="SSF53098">
    <property type="entry name" value="Ribonuclease H-like"/>
    <property type="match status" value="1"/>
</dbReference>
<evidence type="ECO:0000256" key="1">
    <source>
        <dbReference type="ARBA" id="ARBA00022722"/>
    </source>
</evidence>
<keyword evidence="4" id="KW-0378">Hydrolase</keyword>
<dbReference type="Proteomes" id="UP000091820">
    <property type="component" value="Unassembled WGS sequence"/>
</dbReference>
<dbReference type="InterPro" id="IPR012337">
    <property type="entry name" value="RNaseH-like_sf"/>
</dbReference>
<dbReference type="EnsemblMetazoa" id="GBRI039503-RA">
    <property type="protein sequence ID" value="GBRI039503-PA"/>
    <property type="gene ID" value="GBRI039503"/>
</dbReference>
<dbReference type="PANTHER" id="PTHR42648">
    <property type="entry name" value="TRANSPOSASE, PUTATIVE-RELATED"/>
    <property type="match status" value="1"/>
</dbReference>
<reference evidence="11" key="1">
    <citation type="submission" date="2014-03" db="EMBL/GenBank/DDBJ databases">
        <authorList>
            <person name="Aksoy S."/>
            <person name="Warren W."/>
            <person name="Wilson R.K."/>
        </authorList>
    </citation>
    <scope>NUCLEOTIDE SEQUENCE [LARGE SCALE GENOMIC DNA]</scope>
    <source>
        <strain evidence="11">IAEA</strain>
    </source>
</reference>
<keyword evidence="9" id="KW-0233">DNA recombination</keyword>
<dbReference type="GO" id="GO:0003887">
    <property type="term" value="F:DNA-directed DNA polymerase activity"/>
    <property type="evidence" value="ECO:0007669"/>
    <property type="project" value="UniProtKB-KW"/>
</dbReference>
<evidence type="ECO:0000313" key="10">
    <source>
        <dbReference type="EnsemblMetazoa" id="GBRI039503-PA"/>
    </source>
</evidence>
<keyword evidence="11" id="KW-1185">Reference proteome</keyword>
<name>A0A1A9X0A6_9MUSC</name>
<keyword evidence="8" id="KW-0548">Nucleotidyltransferase</keyword>
<dbReference type="GO" id="GO:0006310">
    <property type="term" value="P:DNA recombination"/>
    <property type="evidence" value="ECO:0007669"/>
    <property type="project" value="UniProtKB-KW"/>
</dbReference>
<accession>A0A1A9X0A6</accession>
<keyword evidence="7" id="KW-0695">RNA-directed DNA polymerase</keyword>
<evidence type="ECO:0000256" key="2">
    <source>
        <dbReference type="ARBA" id="ARBA00022723"/>
    </source>
</evidence>
<proteinExistence type="predicted"/>
<evidence type="ECO:0000256" key="7">
    <source>
        <dbReference type="ARBA" id="ARBA00022918"/>
    </source>
</evidence>
<dbReference type="GO" id="GO:0004519">
    <property type="term" value="F:endonuclease activity"/>
    <property type="evidence" value="ECO:0007669"/>
    <property type="project" value="UniProtKB-KW"/>
</dbReference>
<evidence type="ECO:0000256" key="6">
    <source>
        <dbReference type="ARBA" id="ARBA00022908"/>
    </source>
</evidence>
<dbReference type="VEuPathDB" id="VectorBase:GBRI039503"/>
<keyword evidence="8" id="KW-0808">Transferase</keyword>
<keyword evidence="2" id="KW-0479">Metal-binding</keyword>
<dbReference type="STRING" id="37001.A0A1A9X0A6"/>
<protein>
    <submittedName>
        <fullName evidence="10">Uncharacterized protein</fullName>
    </submittedName>
</protein>
<sequence length="157" mass="17581">MHSDMLGSLRTKASSCTRYLLMFADDFSLYSLKQSTGAKQCSNSIKIIRIDGGTEYVMKNAKHNRVIRQNKFPYKVEQSGGGERMSPTLVELVRCMLLDYSLGRCYLPAAAMTALYLVNRTPCRNNKKSPKEIGGAIANLNFLGAFECKTIIRIPQE</sequence>
<evidence type="ECO:0000256" key="3">
    <source>
        <dbReference type="ARBA" id="ARBA00022759"/>
    </source>
</evidence>
<reference evidence="10" key="2">
    <citation type="submission" date="2020-05" db="UniProtKB">
        <authorList>
            <consortium name="EnsemblMetazoa"/>
        </authorList>
    </citation>
    <scope>IDENTIFICATION</scope>
    <source>
        <strain evidence="10">IAEA</strain>
    </source>
</reference>
<dbReference type="InterPro" id="IPR039537">
    <property type="entry name" value="Retrotran_Ty1/copia-like"/>
</dbReference>
<dbReference type="PANTHER" id="PTHR42648:SF11">
    <property type="entry name" value="TRANSPOSON TY4-P GAG-POL POLYPROTEIN"/>
    <property type="match status" value="1"/>
</dbReference>